<dbReference type="Gramene" id="KZM83341">
    <property type="protein sequence ID" value="KZM83341"/>
    <property type="gene ID" value="DCAR_030910"/>
</dbReference>
<gene>
    <name evidence="2" type="ORF">DCAR_0935869</name>
</gene>
<keyword evidence="3" id="KW-1185">Reference proteome</keyword>
<dbReference type="EMBL" id="CP093351">
    <property type="protein sequence ID" value="WOH16318.1"/>
    <property type="molecule type" value="Genomic_DNA"/>
</dbReference>
<dbReference type="InterPro" id="IPR054292">
    <property type="entry name" value="DUF7028"/>
</dbReference>
<reference evidence="2" key="1">
    <citation type="journal article" date="2016" name="Nat. Genet.">
        <title>A high-quality carrot genome assembly provides new insights into carotenoid accumulation and asterid genome evolution.</title>
        <authorList>
            <person name="Iorizzo M."/>
            <person name="Ellison S."/>
            <person name="Senalik D."/>
            <person name="Zeng P."/>
            <person name="Satapoomin P."/>
            <person name="Huang J."/>
            <person name="Bowman M."/>
            <person name="Iovene M."/>
            <person name="Sanseverino W."/>
            <person name="Cavagnaro P."/>
            <person name="Yildiz M."/>
            <person name="Macko-Podgorni A."/>
            <person name="Moranska E."/>
            <person name="Grzebelus E."/>
            <person name="Grzebelus D."/>
            <person name="Ashrafi H."/>
            <person name="Zheng Z."/>
            <person name="Cheng S."/>
            <person name="Spooner D."/>
            <person name="Van Deynze A."/>
            <person name="Simon P."/>
        </authorList>
    </citation>
    <scope>NUCLEOTIDE SEQUENCE</scope>
    <source>
        <tissue evidence="2">Leaf</tissue>
    </source>
</reference>
<evidence type="ECO:0000313" key="2">
    <source>
        <dbReference type="EMBL" id="WOH16318.1"/>
    </source>
</evidence>
<sequence>MTDIGCHYVKPVHDPEAIRDYYFLEGFVEKEIMKDSILKARQHLSAAGWTFRYIFDKSGNKKKIKYVPPNGSKKHVTLRSACRYYLKSESGGAEEIISAVKGRAKRKARLDDDNVGGIESEGYGLCLHNRQFSFDDFEMEDGVEEVQDKMRGLNLEEGEFKFDGLGENVDAGISKLNYAGGDDQVIEVHEIREEEEEVQEISLRNYKKKVSCDREVDAGKTKSKALKKKKRRITSCDLFGDRMLRCMQGY</sequence>
<accession>A0A175YJK9</accession>
<name>A0A175YJK9_DAUCS</name>
<feature type="domain" description="DUF7028" evidence="1">
    <location>
        <begin position="9"/>
        <end position="88"/>
    </location>
</feature>
<protein>
    <recommendedName>
        <fullName evidence="1">DUF7028 domain-containing protein</fullName>
    </recommendedName>
</protein>
<dbReference type="Pfam" id="PF22970">
    <property type="entry name" value="DUF7028"/>
    <property type="match status" value="1"/>
</dbReference>
<proteinExistence type="predicted"/>
<reference evidence="2" key="2">
    <citation type="submission" date="2022-03" db="EMBL/GenBank/DDBJ databases">
        <title>Draft title - Genomic analysis of global carrot germplasm unveils the trajectory of domestication and the origin of high carotenoid orange carrot.</title>
        <authorList>
            <person name="Iorizzo M."/>
            <person name="Ellison S."/>
            <person name="Senalik D."/>
            <person name="Macko-Podgorni A."/>
            <person name="Grzebelus D."/>
            <person name="Bostan H."/>
            <person name="Rolling W."/>
            <person name="Curaba J."/>
            <person name="Simon P."/>
        </authorList>
    </citation>
    <scope>NUCLEOTIDE SEQUENCE</scope>
    <source>
        <tissue evidence="2">Leaf</tissue>
    </source>
</reference>
<dbReference type="Proteomes" id="UP000077755">
    <property type="component" value="Chromosome 9"/>
</dbReference>
<evidence type="ECO:0000259" key="1">
    <source>
        <dbReference type="Pfam" id="PF22970"/>
    </source>
</evidence>
<organism evidence="2 3">
    <name type="scientific">Daucus carota subsp. sativus</name>
    <name type="common">Carrot</name>
    <dbReference type="NCBI Taxonomy" id="79200"/>
    <lineage>
        <taxon>Eukaryota</taxon>
        <taxon>Viridiplantae</taxon>
        <taxon>Streptophyta</taxon>
        <taxon>Embryophyta</taxon>
        <taxon>Tracheophyta</taxon>
        <taxon>Spermatophyta</taxon>
        <taxon>Magnoliopsida</taxon>
        <taxon>eudicotyledons</taxon>
        <taxon>Gunneridae</taxon>
        <taxon>Pentapetalae</taxon>
        <taxon>asterids</taxon>
        <taxon>campanulids</taxon>
        <taxon>Apiales</taxon>
        <taxon>Apiaceae</taxon>
        <taxon>Apioideae</taxon>
        <taxon>Scandiceae</taxon>
        <taxon>Daucinae</taxon>
        <taxon>Daucus</taxon>
        <taxon>Daucus sect. Daucus</taxon>
    </lineage>
</organism>
<evidence type="ECO:0000313" key="3">
    <source>
        <dbReference type="Proteomes" id="UP000077755"/>
    </source>
</evidence>
<dbReference type="AlphaFoldDB" id="A0A175YJK9"/>